<reference evidence="2 3" key="1">
    <citation type="journal article" date="2014" name="Agronomy (Basel)">
        <title>A Draft Genome Sequence for Ensete ventricosum, the Drought-Tolerant Tree Against Hunger.</title>
        <authorList>
            <person name="Harrison J."/>
            <person name="Moore K.A."/>
            <person name="Paszkiewicz K."/>
            <person name="Jones T."/>
            <person name="Grant M."/>
            <person name="Ambacheew D."/>
            <person name="Muzemil S."/>
            <person name="Studholme D.J."/>
        </authorList>
    </citation>
    <scope>NUCLEOTIDE SEQUENCE [LARGE SCALE GENOMIC DNA]</scope>
</reference>
<dbReference type="AlphaFoldDB" id="A0A426YW05"/>
<feature type="compositionally biased region" description="Basic and acidic residues" evidence="1">
    <location>
        <begin position="17"/>
        <end position="29"/>
    </location>
</feature>
<accession>A0A426YW05</accession>
<dbReference type="Proteomes" id="UP000287651">
    <property type="component" value="Unassembled WGS sequence"/>
</dbReference>
<comment type="caution">
    <text evidence="2">The sequence shown here is derived from an EMBL/GenBank/DDBJ whole genome shotgun (WGS) entry which is preliminary data.</text>
</comment>
<name>A0A426YW05_ENSVE</name>
<dbReference type="EMBL" id="AMZH03009861">
    <property type="protein sequence ID" value="RRT55917.1"/>
    <property type="molecule type" value="Genomic_DNA"/>
</dbReference>
<evidence type="ECO:0000313" key="3">
    <source>
        <dbReference type="Proteomes" id="UP000287651"/>
    </source>
</evidence>
<organism evidence="2 3">
    <name type="scientific">Ensete ventricosum</name>
    <name type="common">Abyssinian banana</name>
    <name type="synonym">Musa ensete</name>
    <dbReference type="NCBI Taxonomy" id="4639"/>
    <lineage>
        <taxon>Eukaryota</taxon>
        <taxon>Viridiplantae</taxon>
        <taxon>Streptophyta</taxon>
        <taxon>Embryophyta</taxon>
        <taxon>Tracheophyta</taxon>
        <taxon>Spermatophyta</taxon>
        <taxon>Magnoliopsida</taxon>
        <taxon>Liliopsida</taxon>
        <taxon>Zingiberales</taxon>
        <taxon>Musaceae</taxon>
        <taxon>Ensete</taxon>
    </lineage>
</organism>
<sequence length="125" mass="12892">MALQRRRLTGKGATAEMKGKSRRPTDLKGRVVEEGEAEAGGVRGDAVGVSVTGSGNGCFETGDVAGGFMGAVAVGLRCWQCQTKEGKMLSSDNEREKQVLQVTGGTAERGSGTSLAEEQGGVQIC</sequence>
<gene>
    <name evidence="2" type="ORF">B296_00048155</name>
</gene>
<protein>
    <submittedName>
        <fullName evidence="2">Uncharacterized protein</fullName>
    </submittedName>
</protein>
<evidence type="ECO:0000313" key="2">
    <source>
        <dbReference type="EMBL" id="RRT55917.1"/>
    </source>
</evidence>
<evidence type="ECO:0000256" key="1">
    <source>
        <dbReference type="SAM" id="MobiDB-lite"/>
    </source>
</evidence>
<proteinExistence type="predicted"/>
<feature type="region of interest" description="Disordered" evidence="1">
    <location>
        <begin position="1"/>
        <end position="29"/>
    </location>
</feature>
<feature type="region of interest" description="Disordered" evidence="1">
    <location>
        <begin position="103"/>
        <end position="125"/>
    </location>
</feature>